<protein>
    <recommendedName>
        <fullName evidence="2">Retrovirus-related Pol polyprotein from transposon TNT 1-94-like beta-barrel domain-containing protein</fullName>
    </recommendedName>
</protein>
<dbReference type="PANTHER" id="PTHR37610:SF47">
    <property type="entry name" value="RETROTRANSPOSON COPIA-LIKE N-TERMINAL DOMAIN-CONTAINING PROTEIN"/>
    <property type="match status" value="1"/>
</dbReference>
<evidence type="ECO:0000313" key="4">
    <source>
        <dbReference type="Proteomes" id="UP001064489"/>
    </source>
</evidence>
<reference evidence="3" key="2">
    <citation type="submission" date="2023-02" db="EMBL/GenBank/DDBJ databases">
        <authorList>
            <person name="Swenson N.G."/>
            <person name="Wegrzyn J.L."/>
            <person name="Mcevoy S.L."/>
        </authorList>
    </citation>
    <scope>NUCLEOTIDE SEQUENCE</scope>
    <source>
        <strain evidence="3">91603</strain>
        <tissue evidence="3">Leaf</tissue>
    </source>
</reference>
<dbReference type="PANTHER" id="PTHR37610">
    <property type="entry name" value="CCHC-TYPE DOMAIN-CONTAINING PROTEIN"/>
    <property type="match status" value="1"/>
</dbReference>
<organism evidence="3 4">
    <name type="scientific">Acer negundo</name>
    <name type="common">Box elder</name>
    <dbReference type="NCBI Taxonomy" id="4023"/>
    <lineage>
        <taxon>Eukaryota</taxon>
        <taxon>Viridiplantae</taxon>
        <taxon>Streptophyta</taxon>
        <taxon>Embryophyta</taxon>
        <taxon>Tracheophyta</taxon>
        <taxon>Spermatophyta</taxon>
        <taxon>Magnoliopsida</taxon>
        <taxon>eudicotyledons</taxon>
        <taxon>Gunneridae</taxon>
        <taxon>Pentapetalae</taxon>
        <taxon>rosids</taxon>
        <taxon>malvids</taxon>
        <taxon>Sapindales</taxon>
        <taxon>Sapindaceae</taxon>
        <taxon>Hippocastanoideae</taxon>
        <taxon>Acereae</taxon>
        <taxon>Acer</taxon>
    </lineage>
</organism>
<feature type="region of interest" description="Disordered" evidence="1">
    <location>
        <begin position="1"/>
        <end position="36"/>
    </location>
</feature>
<feature type="compositionally biased region" description="Low complexity" evidence="1">
    <location>
        <begin position="1"/>
        <end position="22"/>
    </location>
</feature>
<evidence type="ECO:0000313" key="3">
    <source>
        <dbReference type="EMBL" id="KAI9162379.1"/>
    </source>
</evidence>
<evidence type="ECO:0000259" key="2">
    <source>
        <dbReference type="Pfam" id="PF22936"/>
    </source>
</evidence>
<reference evidence="3" key="1">
    <citation type="journal article" date="2022" name="Plant J.">
        <title>Strategies of tolerance reflected in two North American maple genomes.</title>
        <authorList>
            <person name="McEvoy S.L."/>
            <person name="Sezen U.U."/>
            <person name="Trouern-Trend A."/>
            <person name="McMahon S.M."/>
            <person name="Schaberg P.G."/>
            <person name="Yang J."/>
            <person name="Wegrzyn J.L."/>
            <person name="Swenson N.G."/>
        </authorList>
    </citation>
    <scope>NUCLEOTIDE SEQUENCE</scope>
    <source>
        <strain evidence="3">91603</strain>
    </source>
</reference>
<keyword evidence="4" id="KW-1185">Reference proteome</keyword>
<feature type="domain" description="Retrovirus-related Pol polyprotein from transposon TNT 1-94-like beta-barrel" evidence="2">
    <location>
        <begin position="373"/>
        <end position="421"/>
    </location>
</feature>
<gene>
    <name evidence="3" type="ORF">LWI28_026726</name>
</gene>
<proteinExistence type="predicted"/>
<accession>A0AAD5IGD5</accession>
<dbReference type="InterPro" id="IPR054722">
    <property type="entry name" value="PolX-like_BBD"/>
</dbReference>
<comment type="caution">
    <text evidence="3">The sequence shown here is derived from an EMBL/GenBank/DDBJ whole genome shotgun (WGS) entry which is preliminary data.</text>
</comment>
<feature type="compositionally biased region" description="Basic and acidic residues" evidence="1">
    <location>
        <begin position="298"/>
        <end position="309"/>
    </location>
</feature>
<name>A0AAD5IGD5_ACENE</name>
<dbReference type="Pfam" id="PF22936">
    <property type="entry name" value="Pol_BBD"/>
    <property type="match status" value="1"/>
</dbReference>
<feature type="region of interest" description="Disordered" evidence="1">
    <location>
        <begin position="298"/>
        <end position="323"/>
    </location>
</feature>
<dbReference type="Proteomes" id="UP001064489">
    <property type="component" value="Chromosome 2"/>
</dbReference>
<dbReference type="AlphaFoldDB" id="A0AAD5IGD5"/>
<sequence>MTNTSPTASSSSNSEPTISNNNGGSDNPHLPHMPITGHKLNGHNYLQWSQSVSMFICGKGRDDYITGVANCPAKEDPTYKQWKSENSMVMSWLINSMINDIGENFLLYETAKEIWDAAKQTYSNSDNTAELFGIESTLHDLRQGELTVTQFFNMLTRNWQQLDMFEKHKWGCSTDGVLYKEIVEQKRVFKFLLGLNHNLDEVRGRILGTKPLLSIREVFSEVRREESRKKVMMGPMVKAENSPIGAAIDGSALAVRGTQNNFNDGRPRRGRPWCDHCRRPGHTKETCWKIHGKSADWKPTRPTYDRESRGNMVLGNEGASSVESSPFNREQMELLQKLFTQSSSQVVIGTGSLAQKGNFLKALNVKREQYNPWIIDSGASDHMTGDAKIFKTYSTCHGNLSVRIADGSLSKVAGTGSIEISKDLTL</sequence>
<dbReference type="EMBL" id="JAJSOW010000106">
    <property type="protein sequence ID" value="KAI9162379.1"/>
    <property type="molecule type" value="Genomic_DNA"/>
</dbReference>
<evidence type="ECO:0000256" key="1">
    <source>
        <dbReference type="SAM" id="MobiDB-lite"/>
    </source>
</evidence>